<organism evidence="1 2">
    <name type="scientific">Ixodes persulcatus</name>
    <name type="common">Taiga tick</name>
    <dbReference type="NCBI Taxonomy" id="34615"/>
    <lineage>
        <taxon>Eukaryota</taxon>
        <taxon>Metazoa</taxon>
        <taxon>Ecdysozoa</taxon>
        <taxon>Arthropoda</taxon>
        <taxon>Chelicerata</taxon>
        <taxon>Arachnida</taxon>
        <taxon>Acari</taxon>
        <taxon>Parasitiformes</taxon>
        <taxon>Ixodida</taxon>
        <taxon>Ixodoidea</taxon>
        <taxon>Ixodidae</taxon>
        <taxon>Ixodinae</taxon>
        <taxon>Ixodes</taxon>
    </lineage>
</organism>
<keyword evidence="2" id="KW-1185">Reference proteome</keyword>
<dbReference type="Proteomes" id="UP000805193">
    <property type="component" value="Unassembled WGS sequence"/>
</dbReference>
<protein>
    <submittedName>
        <fullName evidence="1">Uncharacterized protein</fullName>
    </submittedName>
</protein>
<dbReference type="EMBL" id="JABSTQ010009767">
    <property type="protein sequence ID" value="KAG0426079.1"/>
    <property type="molecule type" value="Genomic_DNA"/>
</dbReference>
<sequence length="208" mass="23014">MYCNGVLRGTITMNTFLLTAAFSTLYLAAAVAGPARNAELYQSREDPDAGASQDPSVFNDECRQRHDYYRKMHGVPELKNDDDLRLLAQEWADHLAAQPEGTKLQHRPDNQYGENIYTAASSSSSFILDAQTPVDSWYSEIKDYDYANPESSSDATHFTQVVWKSTTKVGCARSKAASRAAYFVVCNYDPSGNLQGAYEENVLPAASD</sequence>
<comment type="caution">
    <text evidence="1">The sequence shown here is derived from an EMBL/GenBank/DDBJ whole genome shotgun (WGS) entry which is preliminary data.</text>
</comment>
<gene>
    <name evidence="1" type="ORF">HPB47_026789</name>
</gene>
<evidence type="ECO:0000313" key="2">
    <source>
        <dbReference type="Proteomes" id="UP000805193"/>
    </source>
</evidence>
<evidence type="ECO:0000313" key="1">
    <source>
        <dbReference type="EMBL" id="KAG0426079.1"/>
    </source>
</evidence>
<accession>A0AC60Q035</accession>
<reference evidence="1 2" key="1">
    <citation type="journal article" date="2020" name="Cell">
        <title>Large-Scale Comparative Analyses of Tick Genomes Elucidate Their Genetic Diversity and Vector Capacities.</title>
        <authorList>
            <consortium name="Tick Genome and Microbiome Consortium (TIGMIC)"/>
            <person name="Jia N."/>
            <person name="Wang J."/>
            <person name="Shi W."/>
            <person name="Du L."/>
            <person name="Sun Y."/>
            <person name="Zhan W."/>
            <person name="Jiang J.F."/>
            <person name="Wang Q."/>
            <person name="Zhang B."/>
            <person name="Ji P."/>
            <person name="Bell-Sakyi L."/>
            <person name="Cui X.M."/>
            <person name="Yuan T.T."/>
            <person name="Jiang B.G."/>
            <person name="Yang W.F."/>
            <person name="Lam T.T."/>
            <person name="Chang Q.C."/>
            <person name="Ding S.J."/>
            <person name="Wang X.J."/>
            <person name="Zhu J.G."/>
            <person name="Ruan X.D."/>
            <person name="Zhao L."/>
            <person name="Wei J.T."/>
            <person name="Ye R.Z."/>
            <person name="Que T.C."/>
            <person name="Du C.H."/>
            <person name="Zhou Y.H."/>
            <person name="Cheng J.X."/>
            <person name="Dai P.F."/>
            <person name="Guo W.B."/>
            <person name="Han X.H."/>
            <person name="Huang E.J."/>
            <person name="Li L.F."/>
            <person name="Wei W."/>
            <person name="Gao Y.C."/>
            <person name="Liu J.Z."/>
            <person name="Shao H.Z."/>
            <person name="Wang X."/>
            <person name="Wang C.C."/>
            <person name="Yang T.C."/>
            <person name="Huo Q.B."/>
            <person name="Li W."/>
            <person name="Chen H.Y."/>
            <person name="Chen S.E."/>
            <person name="Zhou L.G."/>
            <person name="Ni X.B."/>
            <person name="Tian J.H."/>
            <person name="Sheng Y."/>
            <person name="Liu T."/>
            <person name="Pan Y.S."/>
            <person name="Xia L.Y."/>
            <person name="Li J."/>
            <person name="Zhao F."/>
            <person name="Cao W.C."/>
        </authorList>
    </citation>
    <scope>NUCLEOTIDE SEQUENCE [LARGE SCALE GENOMIC DNA]</scope>
    <source>
        <strain evidence="1">Iper-2018</strain>
    </source>
</reference>
<proteinExistence type="predicted"/>
<name>A0AC60Q035_IXOPE</name>